<organism evidence="1">
    <name type="scientific">marine sediment metagenome</name>
    <dbReference type="NCBI Taxonomy" id="412755"/>
    <lineage>
        <taxon>unclassified sequences</taxon>
        <taxon>metagenomes</taxon>
        <taxon>ecological metagenomes</taxon>
    </lineage>
</organism>
<feature type="non-terminal residue" evidence="1">
    <location>
        <position position="56"/>
    </location>
</feature>
<dbReference type="EMBL" id="BARV01045392">
    <property type="protein sequence ID" value="GAI68410.1"/>
    <property type="molecule type" value="Genomic_DNA"/>
</dbReference>
<feature type="non-terminal residue" evidence="1">
    <location>
        <position position="1"/>
    </location>
</feature>
<reference evidence="1" key="1">
    <citation type="journal article" date="2014" name="Front. Microbiol.">
        <title>High frequency of phylogenetically diverse reductive dehalogenase-homologous genes in deep subseafloor sedimentary metagenomes.</title>
        <authorList>
            <person name="Kawai M."/>
            <person name="Futagami T."/>
            <person name="Toyoda A."/>
            <person name="Takaki Y."/>
            <person name="Nishi S."/>
            <person name="Hori S."/>
            <person name="Arai W."/>
            <person name="Tsubouchi T."/>
            <person name="Morono Y."/>
            <person name="Uchiyama I."/>
            <person name="Ito T."/>
            <person name="Fujiyama A."/>
            <person name="Inagaki F."/>
            <person name="Takami H."/>
        </authorList>
    </citation>
    <scope>NUCLEOTIDE SEQUENCE</scope>
    <source>
        <strain evidence="1">Expedition CK06-06</strain>
    </source>
</reference>
<proteinExistence type="predicted"/>
<dbReference type="SUPFAM" id="SSF53756">
    <property type="entry name" value="UDP-Glycosyltransferase/glycogen phosphorylase"/>
    <property type="match status" value="1"/>
</dbReference>
<comment type="caution">
    <text evidence="1">The sequence shown here is derived from an EMBL/GenBank/DDBJ whole genome shotgun (WGS) entry which is preliminary data.</text>
</comment>
<evidence type="ECO:0000313" key="1">
    <source>
        <dbReference type="EMBL" id="GAI68410.1"/>
    </source>
</evidence>
<name>X1RYX4_9ZZZZ</name>
<dbReference type="AlphaFoldDB" id="X1RYX4"/>
<gene>
    <name evidence="1" type="ORF">S06H3_66523</name>
</gene>
<protein>
    <submittedName>
        <fullName evidence="1">Uncharacterized protein</fullName>
    </submittedName>
</protein>
<accession>X1RYX4</accession>
<sequence length="56" mass="6451">IIVTDPRAKAFLESTYCLNEGIVHQITNYIDVNIFKLNPTDKDIDILYVGRLIDQK</sequence>